<dbReference type="RefSeq" id="WP_281470016.1">
    <property type="nucleotide sequence ID" value="NZ_CP124535.1"/>
</dbReference>
<gene>
    <name evidence="2" type="primary">neuB</name>
    <name evidence="2" type="ORF">QF092_14210</name>
</gene>
<dbReference type="InterPro" id="IPR013974">
    <property type="entry name" value="SAF"/>
</dbReference>
<dbReference type="PANTHER" id="PTHR42966">
    <property type="entry name" value="N-ACETYLNEURAMINATE SYNTHASE"/>
    <property type="match status" value="1"/>
</dbReference>
<dbReference type="InterPro" id="IPR051690">
    <property type="entry name" value="PseI-like"/>
</dbReference>
<proteinExistence type="predicted"/>
<dbReference type="GO" id="GO:0050462">
    <property type="term" value="F:N-acetylneuraminate synthase activity"/>
    <property type="evidence" value="ECO:0007669"/>
    <property type="project" value="UniProtKB-EC"/>
</dbReference>
<dbReference type="PANTHER" id="PTHR42966:SF1">
    <property type="entry name" value="SIALIC ACID SYNTHASE"/>
    <property type="match status" value="1"/>
</dbReference>
<dbReference type="PROSITE" id="PS50844">
    <property type="entry name" value="AFP_LIKE"/>
    <property type="match status" value="1"/>
</dbReference>
<dbReference type="CDD" id="cd11615">
    <property type="entry name" value="SAF_NeuB_like"/>
    <property type="match status" value="1"/>
</dbReference>
<name>A0ABY8QCW6_9RHOB</name>
<dbReference type="Pfam" id="PF03102">
    <property type="entry name" value="NeuB"/>
    <property type="match status" value="1"/>
</dbReference>
<dbReference type="SMART" id="SM00858">
    <property type="entry name" value="SAF"/>
    <property type="match status" value="1"/>
</dbReference>
<feature type="domain" description="AFP-like" evidence="1">
    <location>
        <begin position="294"/>
        <end position="350"/>
    </location>
</feature>
<keyword evidence="3" id="KW-1185">Reference proteome</keyword>
<dbReference type="EC" id="2.5.1.56" evidence="2"/>
<evidence type="ECO:0000259" key="1">
    <source>
        <dbReference type="PROSITE" id="PS50844"/>
    </source>
</evidence>
<protein>
    <submittedName>
        <fullName evidence="2">N-acetylneuraminate synthase</fullName>
        <ecNumber evidence="2">2.5.1.56</ecNumber>
    </submittedName>
</protein>
<reference evidence="2 3" key="1">
    <citation type="submission" date="2023-04" db="EMBL/GenBank/DDBJ databases">
        <title>YMD61, complete Genome.</title>
        <authorList>
            <person name="Zhang J."/>
        </authorList>
    </citation>
    <scope>NUCLEOTIDE SEQUENCE [LARGE SCALE GENOMIC DNA]</scope>
    <source>
        <strain evidence="2 3">YMD61</strain>
    </source>
</reference>
<dbReference type="InterPro" id="IPR013132">
    <property type="entry name" value="PseI/NeuA/B-like_N"/>
</dbReference>
<dbReference type="EMBL" id="CP124535">
    <property type="protein sequence ID" value="WGV18117.1"/>
    <property type="molecule type" value="Genomic_DNA"/>
</dbReference>
<dbReference type="InterPro" id="IPR057736">
    <property type="entry name" value="SAF_PseI/NeuA/NeuB"/>
</dbReference>
<keyword evidence="2" id="KW-0808">Transferase</keyword>
<dbReference type="InterPro" id="IPR006190">
    <property type="entry name" value="SAF_AFP_Neu5Ac"/>
</dbReference>
<accession>A0ABY8QCW6</accession>
<dbReference type="InterPro" id="IPR020007">
    <property type="entry name" value="NeuB/NeuA"/>
</dbReference>
<dbReference type="Gene3D" id="3.90.1210.10">
    <property type="entry name" value="Antifreeze-like/N-acetylneuraminic acid synthase C-terminal domain"/>
    <property type="match status" value="1"/>
</dbReference>
<dbReference type="SUPFAM" id="SSF51569">
    <property type="entry name" value="Aldolase"/>
    <property type="match status" value="1"/>
</dbReference>
<dbReference type="Pfam" id="PF08666">
    <property type="entry name" value="SAF"/>
    <property type="match status" value="1"/>
</dbReference>
<dbReference type="Proteomes" id="UP001230978">
    <property type="component" value="Chromosome"/>
</dbReference>
<sequence>MAVPYATLGPRRVSAEDPCYIIAEIGVNHNGDVNLAHRMIDAAKLAGADAVKFQTFRTDDLVTASAQKADYQTETTGRGSQAEMLRRLELPTEAFAALHRHCKTVGIDFMSTAFDAHSLETVIALGPACLKWPSGELNNLPLLRLAARSGLPVMLSTGMGSVTEISVAVDQLAKSGCDDIIILQCVSNYPARIEEQNLRVIPALSAVFGRPVGFSDHTIGPFAAIAARALGMAVLEKHFTLDRALEGPDHAASIEPDQFAEMVSVIRAVEAGLGDGVKRAVASEEGVRAVARKSLVFCRALPQGHVLSEDDLVAKRPGTGISPDRLEVFLGLALKRGVEKDEMLVMDHVR</sequence>
<organism evidence="2 3">
    <name type="scientific">Fuscovulum ytuae</name>
    <dbReference type="NCBI Taxonomy" id="3042299"/>
    <lineage>
        <taxon>Bacteria</taxon>
        <taxon>Pseudomonadati</taxon>
        <taxon>Pseudomonadota</taxon>
        <taxon>Alphaproteobacteria</taxon>
        <taxon>Rhodobacterales</taxon>
        <taxon>Paracoccaceae</taxon>
        <taxon>Fuscovulum</taxon>
    </lineage>
</organism>
<evidence type="ECO:0000313" key="2">
    <source>
        <dbReference type="EMBL" id="WGV18117.1"/>
    </source>
</evidence>
<evidence type="ECO:0000313" key="3">
    <source>
        <dbReference type="Proteomes" id="UP001230978"/>
    </source>
</evidence>
<dbReference type="Gene3D" id="3.20.20.70">
    <property type="entry name" value="Aldolase class I"/>
    <property type="match status" value="1"/>
</dbReference>
<dbReference type="NCBIfam" id="TIGR03569">
    <property type="entry name" value="NeuB_NnaB"/>
    <property type="match status" value="1"/>
</dbReference>
<dbReference type="InterPro" id="IPR013785">
    <property type="entry name" value="Aldolase_TIM"/>
</dbReference>
<dbReference type="InterPro" id="IPR036732">
    <property type="entry name" value="AFP_Neu5c_C_sf"/>
</dbReference>
<dbReference type="SUPFAM" id="SSF51269">
    <property type="entry name" value="AFP III-like domain"/>
    <property type="match status" value="1"/>
</dbReference>